<comment type="caution">
    <text evidence="1">The sequence shown here is derived from an EMBL/GenBank/DDBJ whole genome shotgun (WGS) entry which is preliminary data.</text>
</comment>
<dbReference type="EMBL" id="BGPR01112161">
    <property type="protein sequence ID" value="GBM94278.1"/>
    <property type="molecule type" value="Genomic_DNA"/>
</dbReference>
<name>A0A4Y2JXQ5_ARAVE</name>
<evidence type="ECO:0000313" key="2">
    <source>
        <dbReference type="Proteomes" id="UP000499080"/>
    </source>
</evidence>
<dbReference type="Proteomes" id="UP000499080">
    <property type="component" value="Unassembled WGS sequence"/>
</dbReference>
<evidence type="ECO:0000313" key="1">
    <source>
        <dbReference type="EMBL" id="GBM94278.1"/>
    </source>
</evidence>
<keyword evidence="2" id="KW-1185">Reference proteome</keyword>
<proteinExistence type="predicted"/>
<gene>
    <name evidence="1" type="ORF">AVEN_179656_1</name>
</gene>
<accession>A0A4Y2JXQ5</accession>
<dbReference type="AlphaFoldDB" id="A0A4Y2JXQ5"/>
<organism evidence="1 2">
    <name type="scientific">Araneus ventricosus</name>
    <name type="common">Orbweaver spider</name>
    <name type="synonym">Epeira ventricosa</name>
    <dbReference type="NCBI Taxonomy" id="182803"/>
    <lineage>
        <taxon>Eukaryota</taxon>
        <taxon>Metazoa</taxon>
        <taxon>Ecdysozoa</taxon>
        <taxon>Arthropoda</taxon>
        <taxon>Chelicerata</taxon>
        <taxon>Arachnida</taxon>
        <taxon>Araneae</taxon>
        <taxon>Araneomorphae</taxon>
        <taxon>Entelegynae</taxon>
        <taxon>Araneoidea</taxon>
        <taxon>Araneidae</taxon>
        <taxon>Araneus</taxon>
    </lineage>
</organism>
<sequence length="110" mass="11988">MLRVGPAEIVNQRLLNTCAYFPGAAVHAGAEGKIHYAHPGTGGVGADVVHDPRSIPMASENRSTFLGRHGFHQPLRYMGLQQVGQPWERARKTGKFCFNRYSPAALTSSL</sequence>
<protein>
    <submittedName>
        <fullName evidence="1">Uncharacterized protein</fullName>
    </submittedName>
</protein>
<reference evidence="1 2" key="1">
    <citation type="journal article" date="2019" name="Sci. Rep.">
        <title>Orb-weaving spider Araneus ventricosus genome elucidates the spidroin gene catalogue.</title>
        <authorList>
            <person name="Kono N."/>
            <person name="Nakamura H."/>
            <person name="Ohtoshi R."/>
            <person name="Moran D.A.P."/>
            <person name="Shinohara A."/>
            <person name="Yoshida Y."/>
            <person name="Fujiwara M."/>
            <person name="Mori M."/>
            <person name="Tomita M."/>
            <person name="Arakawa K."/>
        </authorList>
    </citation>
    <scope>NUCLEOTIDE SEQUENCE [LARGE SCALE GENOMIC DNA]</scope>
</reference>